<evidence type="ECO:0000313" key="2">
    <source>
        <dbReference type="EMBL" id="MDQ0471822.1"/>
    </source>
</evidence>
<protein>
    <submittedName>
        <fullName evidence="2">Acyl dehydratase</fullName>
    </submittedName>
</protein>
<accession>A0ABU0JC15</accession>
<dbReference type="SUPFAM" id="SSF54637">
    <property type="entry name" value="Thioesterase/thiol ester dehydrase-isomerase"/>
    <property type="match status" value="1"/>
</dbReference>
<reference evidence="2 3" key="1">
    <citation type="submission" date="2023-07" db="EMBL/GenBank/DDBJ databases">
        <title>Genomic Encyclopedia of Type Strains, Phase IV (KMG-IV): sequencing the most valuable type-strain genomes for metagenomic binning, comparative biology and taxonomic classification.</title>
        <authorList>
            <person name="Goeker M."/>
        </authorList>
    </citation>
    <scope>NUCLEOTIDE SEQUENCE [LARGE SCALE GENOMIC DNA]</scope>
    <source>
        <strain evidence="2 3">DSM 19619</strain>
    </source>
</reference>
<dbReference type="RefSeq" id="WP_307277613.1">
    <property type="nucleotide sequence ID" value="NZ_JAUSVX010000010.1"/>
</dbReference>
<comment type="caution">
    <text evidence="2">The sequence shown here is derived from an EMBL/GenBank/DDBJ whole genome shotgun (WGS) entry which is preliminary data.</text>
</comment>
<feature type="domain" description="MaoC-like" evidence="1">
    <location>
        <begin position="29"/>
        <end position="138"/>
    </location>
</feature>
<dbReference type="InterPro" id="IPR002539">
    <property type="entry name" value="MaoC-like_dom"/>
</dbReference>
<sequence>MSVAASERTTSAAASIGRNALFYEELHVGDEWETPRRTITETDVVMFAAITGDHNPIHTDEEFARTTVFGGRILHGPAGFAIATGLESRLGIKEGTAIAFLGMTWDLRGPIKIGDTIRVRERVAAKRETKKPDAGIVTFYVALLNQRDEVVQEGEWKIMMIRKAPAEA</sequence>
<dbReference type="PANTHER" id="PTHR43664:SF1">
    <property type="entry name" value="BETA-METHYLMALYL-COA DEHYDRATASE"/>
    <property type="match status" value="1"/>
</dbReference>
<gene>
    <name evidence="2" type="ORF">QO011_004849</name>
</gene>
<proteinExistence type="predicted"/>
<dbReference type="Gene3D" id="3.10.129.10">
    <property type="entry name" value="Hotdog Thioesterase"/>
    <property type="match status" value="1"/>
</dbReference>
<dbReference type="PANTHER" id="PTHR43664">
    <property type="entry name" value="MONOAMINE OXIDASE-RELATED"/>
    <property type="match status" value="1"/>
</dbReference>
<dbReference type="InterPro" id="IPR052342">
    <property type="entry name" value="MCH/BMMD"/>
</dbReference>
<dbReference type="Pfam" id="PF01575">
    <property type="entry name" value="MaoC_dehydratas"/>
    <property type="match status" value="1"/>
</dbReference>
<evidence type="ECO:0000259" key="1">
    <source>
        <dbReference type="Pfam" id="PF01575"/>
    </source>
</evidence>
<organism evidence="2 3">
    <name type="scientific">Labrys wisconsinensis</name>
    <dbReference type="NCBI Taxonomy" id="425677"/>
    <lineage>
        <taxon>Bacteria</taxon>
        <taxon>Pseudomonadati</taxon>
        <taxon>Pseudomonadota</taxon>
        <taxon>Alphaproteobacteria</taxon>
        <taxon>Hyphomicrobiales</taxon>
        <taxon>Xanthobacteraceae</taxon>
        <taxon>Labrys</taxon>
    </lineage>
</organism>
<dbReference type="EMBL" id="JAUSVX010000010">
    <property type="protein sequence ID" value="MDQ0471822.1"/>
    <property type="molecule type" value="Genomic_DNA"/>
</dbReference>
<name>A0ABU0JC15_9HYPH</name>
<dbReference type="Proteomes" id="UP001242480">
    <property type="component" value="Unassembled WGS sequence"/>
</dbReference>
<dbReference type="InterPro" id="IPR029069">
    <property type="entry name" value="HotDog_dom_sf"/>
</dbReference>
<keyword evidence="3" id="KW-1185">Reference proteome</keyword>
<evidence type="ECO:0000313" key="3">
    <source>
        <dbReference type="Proteomes" id="UP001242480"/>
    </source>
</evidence>